<dbReference type="RefSeq" id="WP_045962844.1">
    <property type="nucleotide sequence ID" value="NZ_JXXW01000017.1"/>
</dbReference>
<gene>
    <name evidence="1" type="ORF">CWB74_08650</name>
</gene>
<dbReference type="Proteomes" id="UP000305423">
    <property type="component" value="Unassembled WGS sequence"/>
</dbReference>
<evidence type="ECO:0000313" key="2">
    <source>
        <dbReference type="Proteomes" id="UP000305423"/>
    </source>
</evidence>
<reference evidence="1 2" key="1">
    <citation type="submission" date="2017-12" db="EMBL/GenBank/DDBJ databases">
        <authorList>
            <person name="Paulsen S."/>
            <person name="Gram L.K."/>
        </authorList>
    </citation>
    <scope>NUCLEOTIDE SEQUENCE [LARGE SCALE GENOMIC DNA]</scope>
    <source>
        <strain evidence="1 2">S1607</strain>
    </source>
</reference>
<name>A0AAQ2IT22_PSEO7</name>
<protein>
    <submittedName>
        <fullName evidence="1">Uncharacterized protein</fullName>
    </submittedName>
</protein>
<evidence type="ECO:0000313" key="1">
    <source>
        <dbReference type="EMBL" id="TMN78320.1"/>
    </source>
</evidence>
<dbReference type="AlphaFoldDB" id="A0AAQ2IT22"/>
<accession>A0AAQ2IT22</accession>
<proteinExistence type="predicted"/>
<dbReference type="EMBL" id="PNEL01000021">
    <property type="protein sequence ID" value="TMN78320.1"/>
    <property type="molecule type" value="Genomic_DNA"/>
</dbReference>
<organism evidence="1 2">
    <name type="scientific">Pseudoalteromonas piscicida</name>
    <dbReference type="NCBI Taxonomy" id="43662"/>
    <lineage>
        <taxon>Bacteria</taxon>
        <taxon>Pseudomonadati</taxon>
        <taxon>Pseudomonadota</taxon>
        <taxon>Gammaproteobacteria</taxon>
        <taxon>Alteromonadales</taxon>
        <taxon>Pseudoalteromonadaceae</taxon>
        <taxon>Pseudoalteromonas</taxon>
    </lineage>
</organism>
<reference evidence="2" key="2">
    <citation type="submission" date="2019-06" db="EMBL/GenBank/DDBJ databases">
        <title>Co-occurence of chitin degradation, pigmentation and bioactivity in marine Pseudoalteromonas.</title>
        <authorList>
            <person name="Sonnenschein E.C."/>
            <person name="Bech P.K."/>
        </authorList>
    </citation>
    <scope>NUCLEOTIDE SEQUENCE [LARGE SCALE GENOMIC DNA]</scope>
    <source>
        <strain evidence="2">S1607</strain>
    </source>
</reference>
<comment type="caution">
    <text evidence="1">The sequence shown here is derived from an EMBL/GenBank/DDBJ whole genome shotgun (WGS) entry which is preliminary data.</text>
</comment>
<sequence>MNPPFREISLDGEYAIESNFPLADLLKPEQEYQKAYKDTMPKIRAAGFLKTQAVQEHIEDLMLYSSDLAQIKSALKRCYQIDVSFVKSMDDLKPNNLDNFMMKFQSTLDAAMEKYKT</sequence>